<dbReference type="InterPro" id="IPR003749">
    <property type="entry name" value="ThiS/MoaD-like"/>
</dbReference>
<dbReference type="RefSeq" id="WP_236117467.1">
    <property type="nucleotide sequence ID" value="NZ_JAKGSI010000001.1"/>
</dbReference>
<dbReference type="Gene3D" id="3.10.20.30">
    <property type="match status" value="1"/>
</dbReference>
<dbReference type="Proteomes" id="UP001139336">
    <property type="component" value="Unassembled WGS sequence"/>
</dbReference>
<dbReference type="InterPro" id="IPR012675">
    <property type="entry name" value="Beta-grasp_dom_sf"/>
</dbReference>
<gene>
    <name evidence="1" type="ORF">L1O03_00450</name>
</gene>
<dbReference type="InterPro" id="IPR016155">
    <property type="entry name" value="Mopterin_synth/thiamin_S_b"/>
</dbReference>
<accession>A0A9X1QN29</accession>
<sequence length="85" mass="9184">MEIYYFAAARAARGLEREERAEVPGTLDELLRELAAEAADAAGPGLRLAEVLERCTFLLDGRRSPREASLEGVGRLDILPPFAGG</sequence>
<comment type="caution">
    <text evidence="1">The sequence shown here is derived from an EMBL/GenBank/DDBJ whole genome shotgun (WGS) entry which is preliminary data.</text>
</comment>
<reference evidence="1" key="1">
    <citation type="submission" date="2022-01" db="EMBL/GenBank/DDBJ databases">
        <title>Corynebacterium sp. nov isolated from isolated from the feces of the greater white-fronted geese (Anser albifrons) at Poyang Lake, PR China.</title>
        <authorList>
            <person name="Liu Q."/>
        </authorList>
    </citation>
    <scope>NUCLEOTIDE SEQUENCE</scope>
    <source>
        <strain evidence="1">JCM 32435</strain>
    </source>
</reference>
<protein>
    <submittedName>
        <fullName evidence="1">MoaD/ThiS family protein</fullName>
    </submittedName>
</protein>
<evidence type="ECO:0000313" key="1">
    <source>
        <dbReference type="EMBL" id="MCF4005656.1"/>
    </source>
</evidence>
<dbReference type="EMBL" id="JAKGSI010000001">
    <property type="protein sequence ID" value="MCF4005656.1"/>
    <property type="molecule type" value="Genomic_DNA"/>
</dbReference>
<name>A0A9X1QN29_9CORY</name>
<dbReference type="AlphaFoldDB" id="A0A9X1QN29"/>
<organism evidence="1 2">
    <name type="scientific">Corynebacterium uropygiale</name>
    <dbReference type="NCBI Taxonomy" id="1775911"/>
    <lineage>
        <taxon>Bacteria</taxon>
        <taxon>Bacillati</taxon>
        <taxon>Actinomycetota</taxon>
        <taxon>Actinomycetes</taxon>
        <taxon>Mycobacteriales</taxon>
        <taxon>Corynebacteriaceae</taxon>
        <taxon>Corynebacterium</taxon>
    </lineage>
</organism>
<dbReference type="SUPFAM" id="SSF54285">
    <property type="entry name" value="MoaD/ThiS"/>
    <property type="match status" value="1"/>
</dbReference>
<keyword evidence="2" id="KW-1185">Reference proteome</keyword>
<evidence type="ECO:0000313" key="2">
    <source>
        <dbReference type="Proteomes" id="UP001139336"/>
    </source>
</evidence>
<dbReference type="Pfam" id="PF02597">
    <property type="entry name" value="ThiS"/>
    <property type="match status" value="1"/>
</dbReference>
<dbReference type="CDD" id="cd17040">
    <property type="entry name" value="Ubl_MoaD_like"/>
    <property type="match status" value="1"/>
</dbReference>
<proteinExistence type="predicted"/>